<dbReference type="EMBL" id="VJVZ01000005">
    <property type="protein sequence ID" value="TRW24769.1"/>
    <property type="molecule type" value="Genomic_DNA"/>
</dbReference>
<proteinExistence type="predicted"/>
<gene>
    <name evidence="2" type="ORF">FMM05_09725</name>
</gene>
<organism evidence="2 3">
    <name type="scientific">Flavobacterium zepuense</name>
    <dbReference type="NCBI Taxonomy" id="2593302"/>
    <lineage>
        <taxon>Bacteria</taxon>
        <taxon>Pseudomonadati</taxon>
        <taxon>Bacteroidota</taxon>
        <taxon>Flavobacteriia</taxon>
        <taxon>Flavobacteriales</taxon>
        <taxon>Flavobacteriaceae</taxon>
        <taxon>Flavobacterium</taxon>
    </lineage>
</organism>
<feature type="signal peptide" evidence="1">
    <location>
        <begin position="1"/>
        <end position="18"/>
    </location>
</feature>
<dbReference type="RefSeq" id="WP_143373173.1">
    <property type="nucleotide sequence ID" value="NZ_VJVZ01000005.1"/>
</dbReference>
<keyword evidence="2" id="KW-0121">Carboxypeptidase</keyword>
<reference evidence="2 3" key="1">
    <citation type="submission" date="2019-07" db="EMBL/GenBank/DDBJ databases">
        <title>Flavobacterium sp. nov., isolated from glacier ice.</title>
        <authorList>
            <person name="Liu Q."/>
            <person name="Xin Y.-H."/>
        </authorList>
    </citation>
    <scope>NUCLEOTIDE SEQUENCE [LARGE SCALE GENOMIC DNA]</scope>
    <source>
        <strain evidence="2 3">ZT4R6</strain>
    </source>
</reference>
<feature type="chain" id="PRO_5022131016" evidence="1">
    <location>
        <begin position="19"/>
        <end position="826"/>
    </location>
</feature>
<dbReference type="Pfam" id="PF13715">
    <property type="entry name" value="CarbopepD_reg_2"/>
    <property type="match status" value="1"/>
</dbReference>
<keyword evidence="2" id="KW-0378">Hydrolase</keyword>
<dbReference type="SUPFAM" id="SSF49464">
    <property type="entry name" value="Carboxypeptidase regulatory domain-like"/>
    <property type="match status" value="1"/>
</dbReference>
<dbReference type="OrthoDB" id="983143at2"/>
<dbReference type="InterPro" id="IPR043741">
    <property type="entry name" value="DUF5686"/>
</dbReference>
<comment type="caution">
    <text evidence="2">The sequence shown here is derived from an EMBL/GenBank/DDBJ whole genome shotgun (WGS) entry which is preliminary data.</text>
</comment>
<keyword evidence="3" id="KW-1185">Reference proteome</keyword>
<evidence type="ECO:0000313" key="2">
    <source>
        <dbReference type="EMBL" id="TRW24769.1"/>
    </source>
</evidence>
<keyword evidence="1" id="KW-0732">Signal</keyword>
<keyword evidence="2" id="KW-0645">Protease</keyword>
<dbReference type="InterPro" id="IPR008969">
    <property type="entry name" value="CarboxyPept-like_regulatory"/>
</dbReference>
<sequence>MKYAAVVLLLLLSLPGFAQVTGKVTDVNGKPVPYASVIIAGTYNGTSSNAEGEYNLNVKTKATYTIIVQSLGFKTFEAIADVNKFPFTLNVTLQEESYSLDEVVISGKNNPANDIIKKAIESREANAAKTASYTADFYSKGLFRIKDVPTKFLWFKVRNLQNVIDPSGSGVLYLSETVSEIKSQKPDKLNEHIVASLTSGSDNGYSFNNAASADFDFYENYIPFEVNAVSPIADNAFTYYNYTLESTFYDVNKNLINKIKVAAKRDSEPSFNGYIYVVENSWQLYALSLSISGKKIQQDLLNTLLIQQNFGYNTTEKIWSKNVQTLDFEASLFGAELSGRFSYVYSNYNFNPAFDRKTFSNEVLNFAPDANKKPISYWRQERPIPLTAEERNDYTKKDSIELVINTKAYKDSLDKKNNKFSFYSPVIGYNYNNSYENWTLSYTGIIKKLGFNTVQAYAFAPSIYFTKRDPEKVTYTTVGTDLNYGFAEKRFRATGTISRKFNNFSKRIITFTGGSTIEQFNPENPINRIVNSISSLFFKDNYMKLYDNQFARLSYQEEPVNGVYLFGTFEYTKKRSLFNNTNFSTLKDLYDPYLSNNPWAPDDYTTPAFLKHDMFKASIATSFMFGQKYQTRPNGKFIIEETKFPKIFLKYEKGFASSIDDYNFDHLSARVTYDVTIGNKGNLGMSFRGGTFLDSGDNIAFTDYRHFNGNQTYVGKSERYLNVFNLLPYYTHSTNDKYFEAHIEHNFNGYLTNTIPLINELDYHLVAGYHLLTIPERNPYMEFSVGLDNLGWGKFRFLRIDYVRSYESGFRSQGLIFGLTFLDILE</sequence>
<protein>
    <submittedName>
        <fullName evidence="2">Carboxypeptidase-like regulatory domain-containing protein</fullName>
    </submittedName>
</protein>
<name>A0A552V2T6_9FLAO</name>
<evidence type="ECO:0000256" key="1">
    <source>
        <dbReference type="SAM" id="SignalP"/>
    </source>
</evidence>
<accession>A0A552V2T6</accession>
<dbReference type="GO" id="GO:0004180">
    <property type="term" value="F:carboxypeptidase activity"/>
    <property type="evidence" value="ECO:0007669"/>
    <property type="project" value="UniProtKB-KW"/>
</dbReference>
<evidence type="ECO:0000313" key="3">
    <source>
        <dbReference type="Proteomes" id="UP000320643"/>
    </source>
</evidence>
<dbReference type="Proteomes" id="UP000320643">
    <property type="component" value="Unassembled WGS sequence"/>
</dbReference>
<dbReference type="Pfam" id="PF18939">
    <property type="entry name" value="DUF5686"/>
    <property type="match status" value="1"/>
</dbReference>
<dbReference type="AlphaFoldDB" id="A0A552V2T6"/>
<dbReference type="Gene3D" id="2.60.40.1120">
    <property type="entry name" value="Carboxypeptidase-like, regulatory domain"/>
    <property type="match status" value="1"/>
</dbReference>